<evidence type="ECO:0000256" key="2">
    <source>
        <dbReference type="ARBA" id="ARBA00022679"/>
    </source>
</evidence>
<proteinExistence type="predicted"/>
<keyword evidence="5" id="KW-1185">Reference proteome</keyword>
<accession>A0A6M8HNS9</accession>
<keyword evidence="3" id="KW-0732">Signal</keyword>
<dbReference type="CDD" id="cd03789">
    <property type="entry name" value="GT9_LPS_heptosyltransferase"/>
    <property type="match status" value="1"/>
</dbReference>
<keyword evidence="1" id="KW-0328">Glycosyltransferase</keyword>
<gene>
    <name evidence="4" type="ORF">HN018_07795</name>
</gene>
<feature type="chain" id="PRO_5027009246" evidence="3">
    <location>
        <begin position="24"/>
        <end position="297"/>
    </location>
</feature>
<dbReference type="Proteomes" id="UP000500767">
    <property type="component" value="Chromosome"/>
</dbReference>
<evidence type="ECO:0000256" key="3">
    <source>
        <dbReference type="SAM" id="SignalP"/>
    </source>
</evidence>
<dbReference type="Gene3D" id="3.40.50.2000">
    <property type="entry name" value="Glycogen Phosphorylase B"/>
    <property type="match status" value="2"/>
</dbReference>
<feature type="signal peptide" evidence="3">
    <location>
        <begin position="1"/>
        <end position="23"/>
    </location>
</feature>
<sequence>MKRIVVIKLGALGDFVLAFAPFAAIRAHHPDAHITLLTTAPFVGLATASPWFDAVAIDSRPSWWDLAELKRLRAILRGQDLVYDLQTSGRSSRYFLLAGRPDWSGIARGASHPDADPERDRLHTRIRQAGQLASAGIASVPDPDLSWLARGGPPVPSPFGLLVPGAAPHRPAKRWPADRFAALATIMRDRGLQPVVIGSAADAPLAAEIRALCPEALDLTGQTSLLALGGLAARSTVAVGNDTGPMHLAASMGCPSIVLFSAESDPALTAPVGRSVSVLRVPDLGDLPVSRVAALLP</sequence>
<dbReference type="EMBL" id="CP053708">
    <property type="protein sequence ID" value="QKE89960.1"/>
    <property type="molecule type" value="Genomic_DNA"/>
</dbReference>
<evidence type="ECO:0000313" key="4">
    <source>
        <dbReference type="EMBL" id="QKE89960.1"/>
    </source>
</evidence>
<dbReference type="Pfam" id="PF01075">
    <property type="entry name" value="Glyco_transf_9"/>
    <property type="match status" value="1"/>
</dbReference>
<keyword evidence="2 4" id="KW-0808">Transferase</keyword>
<reference evidence="4 5" key="1">
    <citation type="journal article" date="2014" name="World J. Microbiol. Biotechnol.">
        <title>Biodiversity and physiological characteristics of Antarctic and Arctic lichens-associated bacteria.</title>
        <authorList>
            <person name="Lee Y.M."/>
            <person name="Kim E.H."/>
            <person name="Lee H.K."/>
            <person name="Hong S.G."/>
        </authorList>
    </citation>
    <scope>NUCLEOTIDE SEQUENCE [LARGE SCALE GENOMIC DNA]</scope>
    <source>
        <strain evidence="4 5">PAMC 26569</strain>
    </source>
</reference>
<protein>
    <submittedName>
        <fullName evidence="4">Glycosyltransferase family 9 protein</fullName>
    </submittedName>
</protein>
<dbReference type="SUPFAM" id="SSF53756">
    <property type="entry name" value="UDP-Glycosyltransferase/glycogen phosphorylase"/>
    <property type="match status" value="1"/>
</dbReference>
<dbReference type="GO" id="GO:0008713">
    <property type="term" value="F:ADP-heptose-lipopolysaccharide heptosyltransferase activity"/>
    <property type="evidence" value="ECO:0007669"/>
    <property type="project" value="TreeGrafter"/>
</dbReference>
<dbReference type="GO" id="GO:0009244">
    <property type="term" value="P:lipopolysaccharide core region biosynthetic process"/>
    <property type="evidence" value="ECO:0007669"/>
    <property type="project" value="TreeGrafter"/>
</dbReference>
<dbReference type="GO" id="GO:0005829">
    <property type="term" value="C:cytosol"/>
    <property type="evidence" value="ECO:0007669"/>
    <property type="project" value="TreeGrafter"/>
</dbReference>
<organism evidence="4 5">
    <name type="scientific">Lichenicola cladoniae</name>
    <dbReference type="NCBI Taxonomy" id="1484109"/>
    <lineage>
        <taxon>Bacteria</taxon>
        <taxon>Pseudomonadati</taxon>
        <taxon>Pseudomonadota</taxon>
        <taxon>Alphaproteobacteria</taxon>
        <taxon>Acetobacterales</taxon>
        <taxon>Acetobacteraceae</taxon>
        <taxon>Lichenicola</taxon>
    </lineage>
</organism>
<dbReference type="InterPro" id="IPR051199">
    <property type="entry name" value="LPS_LOS_Heptosyltrfase"/>
</dbReference>
<evidence type="ECO:0000256" key="1">
    <source>
        <dbReference type="ARBA" id="ARBA00022676"/>
    </source>
</evidence>
<dbReference type="InterPro" id="IPR002201">
    <property type="entry name" value="Glyco_trans_9"/>
</dbReference>
<dbReference type="PANTHER" id="PTHR30160">
    <property type="entry name" value="TETRAACYLDISACCHARIDE 4'-KINASE-RELATED"/>
    <property type="match status" value="1"/>
</dbReference>
<dbReference type="AlphaFoldDB" id="A0A6M8HNS9"/>
<evidence type="ECO:0000313" key="5">
    <source>
        <dbReference type="Proteomes" id="UP000500767"/>
    </source>
</evidence>
<dbReference type="KEGG" id="lck:HN018_07795"/>
<dbReference type="RefSeq" id="WP_171835070.1">
    <property type="nucleotide sequence ID" value="NZ_CP053708.1"/>
</dbReference>
<dbReference type="PANTHER" id="PTHR30160:SF1">
    <property type="entry name" value="LIPOPOLYSACCHARIDE 1,2-N-ACETYLGLUCOSAMINETRANSFERASE-RELATED"/>
    <property type="match status" value="1"/>
</dbReference>
<name>A0A6M8HNS9_9PROT</name>